<sequence length="219" mass="23892">MILLNPNMDITYLGHSSFKIKTKTATVVTDPFSPEMVGFKFPKAEADMVTVSHPHKDHDFVAGITGDPLVISQPGEYEAKGISFFGFPALHGGKTEAEKIANTIFLIEADGLSICHLGDLGEMPSPKIMEEIIGADILMVPVGGTYTFGPKEAVEIVHHIEPSIVLPMHFKAPNLPELSGLEEFLDEMGVEKAEKLDKLSVVKDKLPEETKVVVLERKA</sequence>
<evidence type="ECO:0000313" key="2">
    <source>
        <dbReference type="Proteomes" id="UP000229631"/>
    </source>
</evidence>
<dbReference type="Proteomes" id="UP000229631">
    <property type="component" value="Unassembled WGS sequence"/>
</dbReference>
<comment type="caution">
    <text evidence="1">The sequence shown here is derived from an EMBL/GenBank/DDBJ whole genome shotgun (WGS) entry which is preliminary data.</text>
</comment>
<dbReference type="PANTHER" id="PTHR39189">
    <property type="entry name" value="UPF0173 METAL-DEPENDENT HYDROLASE YTKL"/>
    <property type="match status" value="1"/>
</dbReference>
<proteinExistence type="predicted"/>
<dbReference type="Pfam" id="PF13483">
    <property type="entry name" value="Lactamase_B_3"/>
    <property type="match status" value="1"/>
</dbReference>
<organism evidence="1 2">
    <name type="scientific">Candidatus Shapirobacteria bacterium CG03_land_8_20_14_0_80_39_12</name>
    <dbReference type="NCBI Taxonomy" id="1974879"/>
    <lineage>
        <taxon>Bacteria</taxon>
        <taxon>Candidatus Shapironibacteriota</taxon>
    </lineage>
</organism>
<accession>A0A2M7BCP6</accession>
<dbReference type="AlphaFoldDB" id="A0A2M7BCP6"/>
<dbReference type="EMBL" id="PEVC01000039">
    <property type="protein sequence ID" value="PIV00883.1"/>
    <property type="molecule type" value="Genomic_DNA"/>
</dbReference>
<name>A0A2M7BCP6_9BACT</name>
<reference evidence="2" key="1">
    <citation type="submission" date="2017-09" db="EMBL/GenBank/DDBJ databases">
        <title>Depth-based differentiation of microbial function through sediment-hosted aquifers and enrichment of novel symbionts in the deep terrestrial subsurface.</title>
        <authorList>
            <person name="Probst A.J."/>
            <person name="Ladd B."/>
            <person name="Jarett J.K."/>
            <person name="Geller-Mcgrath D.E."/>
            <person name="Sieber C.M.K."/>
            <person name="Emerson J.B."/>
            <person name="Anantharaman K."/>
            <person name="Thomas B.C."/>
            <person name="Malmstrom R."/>
            <person name="Stieglmeier M."/>
            <person name="Klingl A."/>
            <person name="Woyke T."/>
            <person name="Ryan C.M."/>
            <person name="Banfield J.F."/>
        </authorList>
    </citation>
    <scope>NUCLEOTIDE SEQUENCE [LARGE SCALE GENOMIC DNA]</scope>
</reference>
<gene>
    <name evidence="1" type="ORF">COS54_02150</name>
</gene>
<dbReference type="SUPFAM" id="SSF56281">
    <property type="entry name" value="Metallo-hydrolase/oxidoreductase"/>
    <property type="match status" value="1"/>
</dbReference>
<dbReference type="InterPro" id="IPR036866">
    <property type="entry name" value="RibonucZ/Hydroxyglut_hydro"/>
</dbReference>
<evidence type="ECO:0000313" key="1">
    <source>
        <dbReference type="EMBL" id="PIV00883.1"/>
    </source>
</evidence>
<dbReference type="Gene3D" id="3.60.15.10">
    <property type="entry name" value="Ribonuclease Z/Hydroxyacylglutathione hydrolase-like"/>
    <property type="match status" value="1"/>
</dbReference>
<dbReference type="PANTHER" id="PTHR39189:SF1">
    <property type="entry name" value="UPF0173 METAL-DEPENDENT HYDROLASE YTKL"/>
    <property type="match status" value="1"/>
</dbReference>
<protein>
    <submittedName>
        <fullName evidence="1">Lactamase</fullName>
    </submittedName>
</protein>